<organism evidence="1">
    <name type="scientific">Rhizophora mucronata</name>
    <name type="common">Asiatic mangrove</name>
    <dbReference type="NCBI Taxonomy" id="61149"/>
    <lineage>
        <taxon>Eukaryota</taxon>
        <taxon>Viridiplantae</taxon>
        <taxon>Streptophyta</taxon>
        <taxon>Embryophyta</taxon>
        <taxon>Tracheophyta</taxon>
        <taxon>Spermatophyta</taxon>
        <taxon>Magnoliopsida</taxon>
        <taxon>eudicotyledons</taxon>
        <taxon>Gunneridae</taxon>
        <taxon>Pentapetalae</taxon>
        <taxon>rosids</taxon>
        <taxon>fabids</taxon>
        <taxon>Malpighiales</taxon>
        <taxon>Rhizophoraceae</taxon>
        <taxon>Rhizophora</taxon>
    </lineage>
</organism>
<dbReference type="AlphaFoldDB" id="A0A2P2K536"/>
<proteinExistence type="predicted"/>
<protein>
    <submittedName>
        <fullName evidence="1">Uncharacterized protein</fullName>
    </submittedName>
</protein>
<name>A0A2P2K536_RHIMU</name>
<accession>A0A2P2K536</accession>
<evidence type="ECO:0000313" key="1">
    <source>
        <dbReference type="EMBL" id="MBX00855.1"/>
    </source>
</evidence>
<reference evidence="1" key="1">
    <citation type="submission" date="2018-02" db="EMBL/GenBank/DDBJ databases">
        <title>Rhizophora mucronata_Transcriptome.</title>
        <authorList>
            <person name="Meera S.P."/>
            <person name="Sreeshan A."/>
            <person name="Augustine A."/>
        </authorList>
    </citation>
    <scope>NUCLEOTIDE SEQUENCE</scope>
    <source>
        <tissue evidence="1">Leaf</tissue>
    </source>
</reference>
<dbReference type="EMBL" id="GGEC01020371">
    <property type="protein sequence ID" value="MBX00855.1"/>
    <property type="molecule type" value="Transcribed_RNA"/>
</dbReference>
<sequence length="34" mass="4150">MDTSQQIHALCLLIYWVQVNDYNVIFDFHMQSEF</sequence>